<comment type="caution">
    <text evidence="1">The sequence shown here is derived from an EMBL/GenBank/DDBJ whole genome shotgun (WGS) entry which is preliminary data.</text>
</comment>
<keyword evidence="2" id="KW-1185">Reference proteome</keyword>
<gene>
    <name evidence="1" type="ORF">CUMW_122610</name>
</gene>
<dbReference type="Proteomes" id="UP000236630">
    <property type="component" value="Unassembled WGS sequence"/>
</dbReference>
<proteinExistence type="predicted"/>
<evidence type="ECO:0000313" key="1">
    <source>
        <dbReference type="EMBL" id="GAY49903.1"/>
    </source>
</evidence>
<protein>
    <submittedName>
        <fullName evidence="1">Uncharacterized protein</fullName>
    </submittedName>
</protein>
<organism evidence="1 2">
    <name type="scientific">Citrus unshiu</name>
    <name type="common">Satsuma mandarin</name>
    <name type="synonym">Citrus nobilis var. unshiu</name>
    <dbReference type="NCBI Taxonomy" id="55188"/>
    <lineage>
        <taxon>Eukaryota</taxon>
        <taxon>Viridiplantae</taxon>
        <taxon>Streptophyta</taxon>
        <taxon>Embryophyta</taxon>
        <taxon>Tracheophyta</taxon>
        <taxon>Spermatophyta</taxon>
        <taxon>Magnoliopsida</taxon>
        <taxon>eudicotyledons</taxon>
        <taxon>Gunneridae</taxon>
        <taxon>Pentapetalae</taxon>
        <taxon>rosids</taxon>
        <taxon>malvids</taxon>
        <taxon>Sapindales</taxon>
        <taxon>Rutaceae</taxon>
        <taxon>Aurantioideae</taxon>
        <taxon>Citrus</taxon>
    </lineage>
</organism>
<name>A0A2H5PC18_CITUN</name>
<reference evidence="1 2" key="1">
    <citation type="journal article" date="2017" name="Front. Genet.">
        <title>Draft sequencing of the heterozygous diploid genome of Satsuma (Citrus unshiu Marc.) using a hybrid assembly approach.</title>
        <authorList>
            <person name="Shimizu T."/>
            <person name="Tanizawa Y."/>
            <person name="Mochizuki T."/>
            <person name="Nagasaki H."/>
            <person name="Yoshioka T."/>
            <person name="Toyoda A."/>
            <person name="Fujiyama A."/>
            <person name="Kaminuma E."/>
            <person name="Nakamura Y."/>
        </authorList>
    </citation>
    <scope>NUCLEOTIDE SEQUENCE [LARGE SCALE GENOMIC DNA]</scope>
    <source>
        <strain evidence="2">cv. Miyagawa wase</strain>
    </source>
</reference>
<dbReference type="AlphaFoldDB" id="A0A2H5PC18"/>
<dbReference type="EMBL" id="BDQV01000057">
    <property type="protein sequence ID" value="GAY49903.1"/>
    <property type="molecule type" value="Genomic_DNA"/>
</dbReference>
<accession>A0A2H5PC18</accession>
<evidence type="ECO:0000313" key="2">
    <source>
        <dbReference type="Proteomes" id="UP000236630"/>
    </source>
</evidence>
<sequence length="23" mass="2747">MGFLLMMQIHFVSYQKCLILLMS</sequence>